<dbReference type="Gene3D" id="3.30.70.2520">
    <property type="match status" value="1"/>
</dbReference>
<gene>
    <name evidence="3" type="ORF">D6T64_15340</name>
</gene>
<dbReference type="Proteomes" id="UP000272015">
    <property type="component" value="Unassembled WGS sequence"/>
</dbReference>
<keyword evidence="1" id="KW-0560">Oxidoreductase</keyword>
<name>A0A3A5MBC1_9MICO</name>
<dbReference type="PANTHER" id="PTHR43762:SF1">
    <property type="entry name" value="D-ARABINONO-1,4-LACTONE OXIDASE"/>
    <property type="match status" value="1"/>
</dbReference>
<evidence type="ECO:0000313" key="4">
    <source>
        <dbReference type="Proteomes" id="UP000272015"/>
    </source>
</evidence>
<feature type="domain" description="FAD-binding PCMH-type" evidence="2">
    <location>
        <begin position="8"/>
        <end position="172"/>
    </location>
</feature>
<evidence type="ECO:0000256" key="1">
    <source>
        <dbReference type="ARBA" id="ARBA00023002"/>
    </source>
</evidence>
<dbReference type="Pfam" id="PF04030">
    <property type="entry name" value="ALO"/>
    <property type="match status" value="1"/>
</dbReference>
<dbReference type="Gene3D" id="3.30.465.10">
    <property type="match status" value="1"/>
</dbReference>
<dbReference type="GO" id="GO:0080049">
    <property type="term" value="F:L-gulono-1,4-lactone dehydrogenase activity"/>
    <property type="evidence" value="ECO:0007669"/>
    <property type="project" value="TreeGrafter"/>
</dbReference>
<dbReference type="InterPro" id="IPR016171">
    <property type="entry name" value="Vanillyl_alc_oxidase_C-sub2"/>
</dbReference>
<dbReference type="Gene3D" id="1.10.45.10">
    <property type="entry name" value="Vanillyl-alcohol Oxidase, Chain A, domain 4"/>
    <property type="match status" value="1"/>
</dbReference>
<dbReference type="SUPFAM" id="SSF56176">
    <property type="entry name" value="FAD-binding/transporter-associated domain-like"/>
    <property type="match status" value="1"/>
</dbReference>
<dbReference type="InterPro" id="IPR036318">
    <property type="entry name" value="FAD-bd_PCMH-like_sf"/>
</dbReference>
<accession>A0A3A5MBC1</accession>
<dbReference type="InterPro" id="IPR007173">
    <property type="entry name" value="ALO_C"/>
</dbReference>
<evidence type="ECO:0000313" key="3">
    <source>
        <dbReference type="EMBL" id="RJT87420.1"/>
    </source>
</evidence>
<dbReference type="PANTHER" id="PTHR43762">
    <property type="entry name" value="L-GULONOLACTONE OXIDASE"/>
    <property type="match status" value="1"/>
</dbReference>
<dbReference type="Gene3D" id="3.30.70.2530">
    <property type="match status" value="1"/>
</dbReference>
<dbReference type="InterPro" id="IPR016167">
    <property type="entry name" value="FAD-bd_PCMH_sub1"/>
</dbReference>
<protein>
    <submittedName>
        <fullName evidence="3">FAD-binding protein</fullName>
    </submittedName>
</protein>
<organism evidence="3 4">
    <name type="scientific">Cryobacterium melibiosiphilum</name>
    <dbReference type="NCBI Taxonomy" id="995039"/>
    <lineage>
        <taxon>Bacteria</taxon>
        <taxon>Bacillati</taxon>
        <taxon>Actinomycetota</taxon>
        <taxon>Actinomycetes</taxon>
        <taxon>Micrococcales</taxon>
        <taxon>Microbacteriaceae</taxon>
        <taxon>Cryobacterium</taxon>
    </lineage>
</organism>
<dbReference type="InterPro" id="IPR016169">
    <property type="entry name" value="FAD-bd_PCMH_sub2"/>
</dbReference>
<dbReference type="GO" id="GO:0003885">
    <property type="term" value="F:D-arabinono-1,4-lactone oxidase activity"/>
    <property type="evidence" value="ECO:0007669"/>
    <property type="project" value="InterPro"/>
</dbReference>
<dbReference type="Gene3D" id="3.30.43.10">
    <property type="entry name" value="Uridine Diphospho-n-acetylenolpyruvylglucosamine Reductase, domain 2"/>
    <property type="match status" value="1"/>
</dbReference>
<evidence type="ECO:0000259" key="2">
    <source>
        <dbReference type="PROSITE" id="PS51387"/>
    </source>
</evidence>
<dbReference type="PROSITE" id="PS51387">
    <property type="entry name" value="FAD_PCMH"/>
    <property type="match status" value="1"/>
</dbReference>
<dbReference type="InterPro" id="IPR006094">
    <property type="entry name" value="Oxid_FAD_bind_N"/>
</dbReference>
<proteinExistence type="predicted"/>
<comment type="caution">
    <text evidence="3">The sequence shown here is derived from an EMBL/GenBank/DDBJ whole genome shotgun (WGS) entry which is preliminary data.</text>
</comment>
<dbReference type="GO" id="GO:0071949">
    <property type="term" value="F:FAD binding"/>
    <property type="evidence" value="ECO:0007669"/>
    <property type="project" value="InterPro"/>
</dbReference>
<dbReference type="AlphaFoldDB" id="A0A3A5MBC1"/>
<dbReference type="InterPro" id="IPR010031">
    <property type="entry name" value="FAD_lactone_oxidase-like"/>
</dbReference>
<dbReference type="EMBL" id="QZVS01000090">
    <property type="protein sequence ID" value="RJT87420.1"/>
    <property type="molecule type" value="Genomic_DNA"/>
</dbReference>
<sequence length="414" mass="44278">MHNWAGNLTYGTTDLRQPSTVAELCDIVATSGRVKALGSRHSFNDSADTTGTLVALDRLEGDIELDPAAGTVRVGAGVTHAQLAAFLEHRGFALHNLASLPHISVAGAIQTGTHGSGVRNGSLAAKVLAFDIVRASGTLETLRRGDDRFAASVVGIGALGIVTSVTLEVEPSFQVTQTVHEDLPWAAALPHFAEIMADGYSVSVFTTFVGANTQQILTKRRVGDDVPAVDLAALGGSAAAVAVHPLKGAAAENVTEQLGVPGPWNERLPHFRSDFQPSLGTEIQSEYLVAIEHAEPVIEALRAIAHLIEPLLYVAELRTVAADAGWLSPSYGRDSFAVHFTWHQRYPEVLAVLPHVEAALAPFNARPHWGKVSTMAAGELQRVYQRLDDFALEALRVDPHRRFGNAFLERTLGI</sequence>
<dbReference type="InterPro" id="IPR016166">
    <property type="entry name" value="FAD-bd_PCMH"/>
</dbReference>
<dbReference type="PIRSF" id="PIRSF000136">
    <property type="entry name" value="LGO_GLO"/>
    <property type="match status" value="1"/>
</dbReference>
<reference evidence="3 4" key="1">
    <citation type="submission" date="2018-09" db="EMBL/GenBank/DDBJ databases">
        <title>Novel species of Cryobacterium.</title>
        <authorList>
            <person name="Liu Q."/>
            <person name="Xin Y.-H."/>
        </authorList>
    </citation>
    <scope>NUCLEOTIDE SEQUENCE [LARGE SCALE GENOMIC DNA]</scope>
    <source>
        <strain evidence="3 4">Hh39</strain>
    </source>
</reference>
<keyword evidence="4" id="KW-1185">Reference proteome</keyword>
<dbReference type="Pfam" id="PF01565">
    <property type="entry name" value="FAD_binding_4"/>
    <property type="match status" value="1"/>
</dbReference>
<dbReference type="GO" id="GO:0016020">
    <property type="term" value="C:membrane"/>
    <property type="evidence" value="ECO:0007669"/>
    <property type="project" value="InterPro"/>
</dbReference>